<dbReference type="STRING" id="4155.A0A022R236"/>
<dbReference type="OMA" id="NDGKTIC"/>
<name>A0A022R236_ERYGU</name>
<dbReference type="eggNOG" id="ENOG502S4NQ">
    <property type="taxonomic scope" value="Eukaryota"/>
</dbReference>
<dbReference type="PANTHER" id="PTHR47076">
    <property type="entry name" value="NHL DOMAIN PROTEIN"/>
    <property type="match status" value="1"/>
</dbReference>
<evidence type="ECO:0000313" key="3">
    <source>
        <dbReference type="Proteomes" id="UP000030748"/>
    </source>
</evidence>
<feature type="region of interest" description="Disordered" evidence="1">
    <location>
        <begin position="44"/>
        <end position="70"/>
    </location>
</feature>
<feature type="compositionally biased region" description="Polar residues" evidence="1">
    <location>
        <begin position="44"/>
        <end position="58"/>
    </location>
</feature>
<dbReference type="PhylomeDB" id="A0A022R236"/>
<feature type="region of interest" description="Disordered" evidence="1">
    <location>
        <begin position="1"/>
        <end position="23"/>
    </location>
</feature>
<dbReference type="KEGG" id="egt:105960819"/>
<proteinExistence type="predicted"/>
<protein>
    <submittedName>
        <fullName evidence="2">Uncharacterized protein</fullName>
    </submittedName>
</protein>
<dbReference type="EMBL" id="KI630674">
    <property type="protein sequence ID" value="EYU34707.1"/>
    <property type="molecule type" value="Genomic_DNA"/>
</dbReference>
<evidence type="ECO:0000313" key="2">
    <source>
        <dbReference type="EMBL" id="EYU34707.1"/>
    </source>
</evidence>
<keyword evidence="3" id="KW-1185">Reference proteome</keyword>
<organism evidence="2 3">
    <name type="scientific">Erythranthe guttata</name>
    <name type="common">Yellow monkey flower</name>
    <name type="synonym">Mimulus guttatus</name>
    <dbReference type="NCBI Taxonomy" id="4155"/>
    <lineage>
        <taxon>Eukaryota</taxon>
        <taxon>Viridiplantae</taxon>
        <taxon>Streptophyta</taxon>
        <taxon>Embryophyta</taxon>
        <taxon>Tracheophyta</taxon>
        <taxon>Spermatophyta</taxon>
        <taxon>Magnoliopsida</taxon>
        <taxon>eudicotyledons</taxon>
        <taxon>Gunneridae</taxon>
        <taxon>Pentapetalae</taxon>
        <taxon>asterids</taxon>
        <taxon>lamiids</taxon>
        <taxon>Lamiales</taxon>
        <taxon>Phrymaceae</taxon>
        <taxon>Erythranthe</taxon>
    </lineage>
</organism>
<evidence type="ECO:0000256" key="1">
    <source>
        <dbReference type="SAM" id="MobiDB-lite"/>
    </source>
</evidence>
<dbReference type="OrthoDB" id="1723198at2759"/>
<gene>
    <name evidence="2" type="ORF">MIMGU_mgv1a021008mg</name>
</gene>
<accession>A0A022R236</accession>
<dbReference type="PANTHER" id="PTHR47076:SF12">
    <property type="entry name" value="NHL DOMAIN-CONTAINING PROTEIN"/>
    <property type="match status" value="1"/>
</dbReference>
<dbReference type="AlphaFoldDB" id="A0A022R236"/>
<sequence length="164" mass="18503">MAMQMEAATSESTRKDDDSIDDFQESAFSDHGCCSFWNFPCNPSRNSDSWERISTSESEQQDGGGGGWWGEGVKTLKKVREWSEIVAGPKWKTFIRRFNKTAARPKQGKFQYDPMSYALNFDDGPGQNGQIEDDRIFRAFSSRYAAIPVQNGQLKDPPPPPSFT</sequence>
<reference evidence="2 3" key="1">
    <citation type="journal article" date="2013" name="Proc. Natl. Acad. Sci. U.S.A.">
        <title>Fine-scale variation in meiotic recombination in Mimulus inferred from population shotgun sequencing.</title>
        <authorList>
            <person name="Hellsten U."/>
            <person name="Wright K.M."/>
            <person name="Jenkins J."/>
            <person name="Shu S."/>
            <person name="Yuan Y."/>
            <person name="Wessler S.R."/>
            <person name="Schmutz J."/>
            <person name="Willis J.H."/>
            <person name="Rokhsar D.S."/>
        </authorList>
    </citation>
    <scope>NUCLEOTIDE SEQUENCE [LARGE SCALE GENOMIC DNA]</scope>
    <source>
        <strain evidence="3">cv. DUN x IM62</strain>
    </source>
</reference>
<dbReference type="Proteomes" id="UP000030748">
    <property type="component" value="Unassembled WGS sequence"/>
</dbReference>